<protein>
    <recommendedName>
        <fullName evidence="4">Secreted protein</fullName>
    </recommendedName>
</protein>
<accession>A0ABV9SRQ5</accession>
<name>A0ABV9SRQ5_9ACTN</name>
<evidence type="ECO:0000313" key="3">
    <source>
        <dbReference type="Proteomes" id="UP001595858"/>
    </source>
</evidence>
<feature type="transmembrane region" description="Helical" evidence="1">
    <location>
        <begin position="34"/>
        <end position="57"/>
    </location>
</feature>
<evidence type="ECO:0008006" key="4">
    <source>
        <dbReference type="Google" id="ProtNLM"/>
    </source>
</evidence>
<dbReference type="RefSeq" id="WP_386699715.1">
    <property type="nucleotide sequence ID" value="NZ_JBHSIY010000023.1"/>
</dbReference>
<keyword evidence="3" id="KW-1185">Reference proteome</keyword>
<keyword evidence="1" id="KW-0472">Membrane</keyword>
<dbReference type="Proteomes" id="UP001595858">
    <property type="component" value="Unassembled WGS sequence"/>
</dbReference>
<keyword evidence="1" id="KW-0812">Transmembrane</keyword>
<keyword evidence="1" id="KW-1133">Transmembrane helix</keyword>
<evidence type="ECO:0000256" key="1">
    <source>
        <dbReference type="SAM" id="Phobius"/>
    </source>
</evidence>
<evidence type="ECO:0000313" key="2">
    <source>
        <dbReference type="EMBL" id="MFC4869009.1"/>
    </source>
</evidence>
<comment type="caution">
    <text evidence="2">The sequence shown here is derived from an EMBL/GenBank/DDBJ whole genome shotgun (WGS) entry which is preliminary data.</text>
</comment>
<feature type="non-terminal residue" evidence="2">
    <location>
        <position position="174"/>
    </location>
</feature>
<proteinExistence type="predicted"/>
<organism evidence="2 3">
    <name type="scientific">Streptomonospora arabica</name>
    <dbReference type="NCBI Taxonomy" id="412417"/>
    <lineage>
        <taxon>Bacteria</taxon>
        <taxon>Bacillati</taxon>
        <taxon>Actinomycetota</taxon>
        <taxon>Actinomycetes</taxon>
        <taxon>Streptosporangiales</taxon>
        <taxon>Nocardiopsidaceae</taxon>
        <taxon>Streptomonospora</taxon>
    </lineage>
</organism>
<gene>
    <name evidence="2" type="ORF">ACFPCZ_20440</name>
</gene>
<dbReference type="EMBL" id="JBHSIY010000023">
    <property type="protein sequence ID" value="MFC4869009.1"/>
    <property type="molecule type" value="Genomic_DNA"/>
</dbReference>
<sequence length="174" mass="16545">MWWAVRVVSPPLVWGCCDLEEVDGALVSPVVRVAVLWVGVPVAGGLAVSAVLAAGALRVLPAPVLAPGVVLPLPLLPVPPAAVVAVGPVPVGPDGLGPVAGGGGAKASGGASVVACADVSSGVLRAVLKSVVRSSSVVGSVVKTSRELAAGCAMGPSAVISTAVGGGVTVLAAC</sequence>
<reference evidence="3" key="1">
    <citation type="journal article" date="2019" name="Int. J. Syst. Evol. Microbiol.">
        <title>The Global Catalogue of Microorganisms (GCM) 10K type strain sequencing project: providing services to taxonomists for standard genome sequencing and annotation.</title>
        <authorList>
            <consortium name="The Broad Institute Genomics Platform"/>
            <consortium name="The Broad Institute Genome Sequencing Center for Infectious Disease"/>
            <person name="Wu L."/>
            <person name="Ma J."/>
        </authorList>
    </citation>
    <scope>NUCLEOTIDE SEQUENCE [LARGE SCALE GENOMIC DNA]</scope>
    <source>
        <strain evidence="3">CGMCC 4.7304</strain>
    </source>
</reference>